<dbReference type="RefSeq" id="WP_098454283.1">
    <property type="nucleotide sequence ID" value="NZ_PDJG01000001.1"/>
</dbReference>
<dbReference type="GO" id="GO:0046872">
    <property type="term" value="F:metal ion binding"/>
    <property type="evidence" value="ECO:0007669"/>
    <property type="project" value="UniProtKB-KW"/>
</dbReference>
<evidence type="ECO:0000313" key="11">
    <source>
        <dbReference type="EMBL" id="PFG33006.1"/>
    </source>
</evidence>
<keyword evidence="4" id="KW-0285">Flavoprotein</keyword>
<evidence type="ECO:0000256" key="8">
    <source>
        <dbReference type="ARBA" id="ARBA00022842"/>
    </source>
</evidence>
<evidence type="ECO:0000256" key="5">
    <source>
        <dbReference type="ARBA" id="ARBA00022679"/>
    </source>
</evidence>
<evidence type="ECO:0000256" key="6">
    <source>
        <dbReference type="ARBA" id="ARBA00022723"/>
    </source>
</evidence>
<dbReference type="PANTHER" id="PTHR30040">
    <property type="entry name" value="THIAMINE BIOSYNTHESIS LIPOPROTEIN APBE"/>
    <property type="match status" value="1"/>
</dbReference>
<evidence type="ECO:0000256" key="3">
    <source>
        <dbReference type="ARBA" id="ARBA00016337"/>
    </source>
</evidence>
<protein>
    <recommendedName>
        <fullName evidence="3">FAD:protein FMN transferase</fullName>
        <ecNumber evidence="2">2.7.1.180</ecNumber>
    </recommendedName>
    <alternativeName>
        <fullName evidence="9">Flavin transferase</fullName>
    </alternativeName>
</protein>
<evidence type="ECO:0000256" key="10">
    <source>
        <dbReference type="ARBA" id="ARBA00048540"/>
    </source>
</evidence>
<dbReference type="Pfam" id="PF02424">
    <property type="entry name" value="ApbE"/>
    <property type="match status" value="1"/>
</dbReference>
<keyword evidence="7" id="KW-0274">FAD</keyword>
<evidence type="ECO:0000256" key="1">
    <source>
        <dbReference type="ARBA" id="ARBA00001946"/>
    </source>
</evidence>
<dbReference type="InterPro" id="IPR024932">
    <property type="entry name" value="ApbE"/>
</dbReference>
<dbReference type="AlphaFoldDB" id="A0A2A9E2X5"/>
<evidence type="ECO:0000313" key="12">
    <source>
        <dbReference type="Proteomes" id="UP000225548"/>
    </source>
</evidence>
<name>A0A2A9E2X5_9MICO</name>
<gene>
    <name evidence="11" type="ORF">ATL42_0858</name>
</gene>
<evidence type="ECO:0000256" key="7">
    <source>
        <dbReference type="ARBA" id="ARBA00022827"/>
    </source>
</evidence>
<sequence length="241" mass="25000">MGIPMSIDVRAGRAGCEAEGEAAAAAAVEAAFAVLRSADIRFSPFRVDSELCRFARSETVASADLVEILAIGERARVASGGAFSVRAPDGSLDTNGVVKGWAAQRAAETLREHGVTSFCLNAGGDVVTGGEPEPGRGWRTGVRDPWDPRRMLAVVEQRDGAVATSGTYERGAHVWDGRTGERSLPLVAATVVAGDLTTADVLATCVLVLGPQSLGWAVEQGARQAFAVLPDGRIVTAAEGQ</sequence>
<dbReference type="InterPro" id="IPR003374">
    <property type="entry name" value="ApbE-like_sf"/>
</dbReference>
<dbReference type="GO" id="GO:0016740">
    <property type="term" value="F:transferase activity"/>
    <property type="evidence" value="ECO:0007669"/>
    <property type="project" value="UniProtKB-KW"/>
</dbReference>
<dbReference type="PANTHER" id="PTHR30040:SF2">
    <property type="entry name" value="FAD:PROTEIN FMN TRANSFERASE"/>
    <property type="match status" value="1"/>
</dbReference>
<dbReference type="Proteomes" id="UP000225548">
    <property type="component" value="Unassembled WGS sequence"/>
</dbReference>
<keyword evidence="8" id="KW-0460">Magnesium</keyword>
<keyword evidence="5" id="KW-0808">Transferase</keyword>
<proteinExistence type="predicted"/>
<comment type="cofactor">
    <cofactor evidence="1">
        <name>Mg(2+)</name>
        <dbReference type="ChEBI" id="CHEBI:18420"/>
    </cofactor>
</comment>
<dbReference type="OrthoDB" id="9778595at2"/>
<comment type="caution">
    <text evidence="11">The sequence shown here is derived from an EMBL/GenBank/DDBJ whole genome shotgun (WGS) entry which is preliminary data.</text>
</comment>
<keyword evidence="12" id="KW-1185">Reference proteome</keyword>
<dbReference type="EMBL" id="PDJG01000001">
    <property type="protein sequence ID" value="PFG33006.1"/>
    <property type="molecule type" value="Genomic_DNA"/>
</dbReference>
<dbReference type="SUPFAM" id="SSF143631">
    <property type="entry name" value="ApbE-like"/>
    <property type="match status" value="1"/>
</dbReference>
<accession>A0A2A9E2X5</accession>
<dbReference type="EC" id="2.7.1.180" evidence="2"/>
<evidence type="ECO:0000256" key="9">
    <source>
        <dbReference type="ARBA" id="ARBA00031306"/>
    </source>
</evidence>
<evidence type="ECO:0000256" key="4">
    <source>
        <dbReference type="ARBA" id="ARBA00022630"/>
    </source>
</evidence>
<keyword evidence="11" id="KW-0449">Lipoprotein</keyword>
<keyword evidence="6" id="KW-0479">Metal-binding</keyword>
<dbReference type="Gene3D" id="3.10.520.10">
    <property type="entry name" value="ApbE-like domains"/>
    <property type="match status" value="2"/>
</dbReference>
<comment type="catalytic activity">
    <reaction evidence="10">
        <text>L-threonyl-[protein] + FAD = FMN-L-threonyl-[protein] + AMP + H(+)</text>
        <dbReference type="Rhea" id="RHEA:36847"/>
        <dbReference type="Rhea" id="RHEA-COMP:11060"/>
        <dbReference type="Rhea" id="RHEA-COMP:11061"/>
        <dbReference type="ChEBI" id="CHEBI:15378"/>
        <dbReference type="ChEBI" id="CHEBI:30013"/>
        <dbReference type="ChEBI" id="CHEBI:57692"/>
        <dbReference type="ChEBI" id="CHEBI:74257"/>
        <dbReference type="ChEBI" id="CHEBI:456215"/>
        <dbReference type="EC" id="2.7.1.180"/>
    </reaction>
</comment>
<organism evidence="11 12">
    <name type="scientific">Sanguibacter antarcticus</name>
    <dbReference type="NCBI Taxonomy" id="372484"/>
    <lineage>
        <taxon>Bacteria</taxon>
        <taxon>Bacillati</taxon>
        <taxon>Actinomycetota</taxon>
        <taxon>Actinomycetes</taxon>
        <taxon>Micrococcales</taxon>
        <taxon>Sanguibacteraceae</taxon>
        <taxon>Sanguibacter</taxon>
    </lineage>
</organism>
<reference evidence="11 12" key="1">
    <citation type="submission" date="2017-10" db="EMBL/GenBank/DDBJ databases">
        <title>Sequencing the genomes of 1000 actinobacteria strains.</title>
        <authorList>
            <person name="Klenk H.-P."/>
        </authorList>
    </citation>
    <scope>NUCLEOTIDE SEQUENCE [LARGE SCALE GENOMIC DNA]</scope>
    <source>
        <strain evidence="11 12">DSM 18966</strain>
    </source>
</reference>
<evidence type="ECO:0000256" key="2">
    <source>
        <dbReference type="ARBA" id="ARBA00011955"/>
    </source>
</evidence>